<dbReference type="Gene3D" id="3.30.1340.20">
    <property type="entry name" value="3H domain"/>
    <property type="match status" value="1"/>
</dbReference>
<dbReference type="PANTHER" id="PTHR40068">
    <property type="entry name" value="TRANSCRIPTION REPRESSOR NIAR-RELATED"/>
    <property type="match status" value="1"/>
</dbReference>
<dbReference type="PANTHER" id="PTHR40068:SF1">
    <property type="entry name" value="TRANSCRIPTION REPRESSOR NIAR-RELATED"/>
    <property type="match status" value="1"/>
</dbReference>
<keyword evidence="5" id="KW-1185">Reference proteome</keyword>
<dbReference type="Pfam" id="PF02829">
    <property type="entry name" value="3H"/>
    <property type="match status" value="1"/>
</dbReference>
<accession>A0A974NKZ3</accession>
<dbReference type="InterPro" id="IPR013196">
    <property type="entry name" value="HTH_11"/>
</dbReference>
<sequence length="180" mass="20280">MSEQRKLYGEERRNKLLEILRESPEPVTGSELSRMTHVSRQVIVSDVTLLKAKNEPIIATSQGYIYMSPSNSKHYERIITCSHSPEQTEQELNLLVDLGITIKDVKIEHPVYGDLTASIMVSSRREVRQFIQRIADSNASYLSVLANGVHLHTLSADSEQHLDEAEAALKEAGFLIDYIS</sequence>
<dbReference type="KEGG" id="ppsr:I6J18_19250"/>
<dbReference type="Pfam" id="PF08279">
    <property type="entry name" value="HTH_11"/>
    <property type="match status" value="1"/>
</dbReference>
<feature type="binding site" evidence="1">
    <location>
        <position position="91"/>
    </location>
    <ligand>
        <name>Ni(2+)</name>
        <dbReference type="ChEBI" id="CHEBI:49786"/>
    </ligand>
</feature>
<feature type="binding site" evidence="1">
    <location>
        <position position="150"/>
    </location>
    <ligand>
        <name>Ni(2+)</name>
        <dbReference type="ChEBI" id="CHEBI:49786"/>
    </ligand>
</feature>
<keyword evidence="1" id="KW-0479">Metal-binding</keyword>
<dbReference type="Gene3D" id="1.10.10.10">
    <property type="entry name" value="Winged helix-like DNA-binding domain superfamily/Winged helix DNA-binding domain"/>
    <property type="match status" value="1"/>
</dbReference>
<dbReference type="GO" id="GO:0046872">
    <property type="term" value="F:metal ion binding"/>
    <property type="evidence" value="ECO:0007669"/>
    <property type="project" value="UniProtKB-KW"/>
</dbReference>
<dbReference type="PIRSF" id="PIRSF037847">
    <property type="entry name" value="NiaR"/>
    <property type="match status" value="1"/>
</dbReference>
<feature type="domain" description="3H" evidence="2">
    <location>
        <begin position="79"/>
        <end position="175"/>
    </location>
</feature>
<name>A0A974NKZ3_PERPY</name>
<organism evidence="4 5">
    <name type="scientific">Peribacillus psychrosaccharolyticus</name>
    <name type="common">Bacillus psychrosaccharolyticus</name>
    <dbReference type="NCBI Taxonomy" id="1407"/>
    <lineage>
        <taxon>Bacteria</taxon>
        <taxon>Bacillati</taxon>
        <taxon>Bacillota</taxon>
        <taxon>Bacilli</taxon>
        <taxon>Bacillales</taxon>
        <taxon>Bacillaceae</taxon>
        <taxon>Peribacillus</taxon>
    </lineage>
</organism>
<dbReference type="EMBL" id="CP068053">
    <property type="protein sequence ID" value="QQS99703.1"/>
    <property type="molecule type" value="Genomic_DNA"/>
</dbReference>
<dbReference type="RefSeq" id="WP_040376201.1">
    <property type="nucleotide sequence ID" value="NZ_CP068053.1"/>
</dbReference>
<feature type="binding site" evidence="1">
    <location>
        <position position="152"/>
    </location>
    <ligand>
        <name>Ni(2+)</name>
        <dbReference type="ChEBI" id="CHEBI:49786"/>
    </ligand>
</feature>
<keyword evidence="1" id="KW-0533">Nickel</keyword>
<dbReference type="InterPro" id="IPR004173">
    <property type="entry name" value="3H_domain"/>
</dbReference>
<evidence type="ECO:0000313" key="4">
    <source>
        <dbReference type="EMBL" id="QQS99703.1"/>
    </source>
</evidence>
<feature type="binding site" evidence="1">
    <location>
        <position position="83"/>
    </location>
    <ligand>
        <name>Ni(2+)</name>
        <dbReference type="ChEBI" id="CHEBI:49786"/>
    </ligand>
</feature>
<evidence type="ECO:0000259" key="2">
    <source>
        <dbReference type="Pfam" id="PF02829"/>
    </source>
</evidence>
<dbReference type="SUPFAM" id="SSF75500">
    <property type="entry name" value="Putative transcriptional regulator TM1602, C-terminal domain"/>
    <property type="match status" value="1"/>
</dbReference>
<dbReference type="Proteomes" id="UP000595254">
    <property type="component" value="Chromosome"/>
</dbReference>
<dbReference type="SUPFAM" id="SSF46785">
    <property type="entry name" value="Winged helix' DNA-binding domain"/>
    <property type="match status" value="1"/>
</dbReference>
<evidence type="ECO:0000313" key="5">
    <source>
        <dbReference type="Proteomes" id="UP000595254"/>
    </source>
</evidence>
<gene>
    <name evidence="4" type="ORF">I6J18_19250</name>
</gene>
<dbReference type="InterPro" id="IPR036388">
    <property type="entry name" value="WH-like_DNA-bd_sf"/>
</dbReference>
<protein>
    <submittedName>
        <fullName evidence="4">Transcription repressor NadR</fullName>
    </submittedName>
</protein>
<evidence type="ECO:0000256" key="1">
    <source>
        <dbReference type="PIRSR" id="PIRSR037847-1"/>
    </source>
</evidence>
<evidence type="ECO:0000259" key="3">
    <source>
        <dbReference type="Pfam" id="PF08279"/>
    </source>
</evidence>
<feature type="domain" description="Helix-turn-helix type 11" evidence="3">
    <location>
        <begin position="12"/>
        <end position="65"/>
    </location>
</feature>
<dbReference type="InterPro" id="IPR026043">
    <property type="entry name" value="NadR"/>
</dbReference>
<proteinExistence type="predicted"/>
<dbReference type="AlphaFoldDB" id="A0A974NKZ3"/>
<dbReference type="InterPro" id="IPR035922">
    <property type="entry name" value="3H_dom_sf"/>
</dbReference>
<dbReference type="InterPro" id="IPR036390">
    <property type="entry name" value="WH_DNA-bd_sf"/>
</dbReference>
<reference evidence="4 5" key="1">
    <citation type="submission" date="2021-01" db="EMBL/GenBank/DDBJ databases">
        <title>FDA dAtabase for Regulatory Grade micrObial Sequences (FDA-ARGOS): Supporting development and validation of Infectious Disease Dx tests.</title>
        <authorList>
            <person name="Nelson B."/>
            <person name="Plummer A."/>
            <person name="Tallon L."/>
            <person name="Sadzewicz L."/>
            <person name="Zhao X."/>
            <person name="Boylan J."/>
            <person name="Ott S."/>
            <person name="Bowen H."/>
            <person name="Vavikolanu K."/>
            <person name="Mehta A."/>
            <person name="Aluvathingal J."/>
            <person name="Nadendla S."/>
            <person name="Myers T."/>
            <person name="Yan Y."/>
            <person name="Sichtig H."/>
        </authorList>
    </citation>
    <scope>NUCLEOTIDE SEQUENCE [LARGE SCALE GENOMIC DNA]</scope>
    <source>
        <strain evidence="4 5">FDAARGOS_1161</strain>
    </source>
</reference>